<dbReference type="RefSeq" id="WP_145090999.1">
    <property type="nucleotide sequence ID" value="NZ_CP036348.1"/>
</dbReference>
<keyword evidence="1" id="KW-0175">Coiled coil</keyword>
<protein>
    <submittedName>
        <fullName evidence="3">Uncharacterized protein</fullName>
    </submittedName>
</protein>
<name>A0A518JNU0_9BACT</name>
<keyword evidence="4" id="KW-1185">Reference proteome</keyword>
<sequence>MEIVIQILLGLSVIGFGVLMWKSAERWTWVPLVIAPIVFIEAGVFMGLVALSAKSRVAWQKISVELEQRLDKATVEEEELKYGVIGLEGDQRAVVPIELALQKLRVDAGRVWRGLSPQGAAQGQFTLNMPQGPAAGAAVDPDAAADPAAAPAAGAAAPTAAIPVETLVFAFSEVMDPNQNRIPQTFLGQYLVTQSTPQSLTLQPLRALSALSKRQQQGISQAQSWAIYEVMPLDGHEPFFIEASRKRDEAIFGDADEAFLNAALAGKVPPDVLQAYLKDGKQAQADDPPEAKWRKIKLLKDHSIIVDGSGQRTATEGSYFDLLGQAVDSRLQLADGDEVQFKAGTELVFKYEEATELISSGVAELIDEIYVRPLNDYDEIERHVFERLDVLAEKVVILNREIAIMKKVKGANDTMLVKGQEDKLKLEAELAQYRVEKSAIEAYANELQQRKSAMRTQLAALYQDNVKIVRNLERVQMQLKQEIDQRTAAAAAGR</sequence>
<organism evidence="3 4">
    <name type="scientific">Rosistilla carotiformis</name>
    <dbReference type="NCBI Taxonomy" id="2528017"/>
    <lineage>
        <taxon>Bacteria</taxon>
        <taxon>Pseudomonadati</taxon>
        <taxon>Planctomycetota</taxon>
        <taxon>Planctomycetia</taxon>
        <taxon>Pirellulales</taxon>
        <taxon>Pirellulaceae</taxon>
        <taxon>Rosistilla</taxon>
    </lineage>
</organism>
<feature type="coiled-coil region" evidence="1">
    <location>
        <begin position="416"/>
        <end position="464"/>
    </location>
</feature>
<gene>
    <name evidence="3" type="ORF">Poly24_09070</name>
</gene>
<keyword evidence="2" id="KW-1133">Transmembrane helix</keyword>
<evidence type="ECO:0000313" key="4">
    <source>
        <dbReference type="Proteomes" id="UP000315082"/>
    </source>
</evidence>
<feature type="transmembrane region" description="Helical" evidence="2">
    <location>
        <begin position="30"/>
        <end position="51"/>
    </location>
</feature>
<feature type="transmembrane region" description="Helical" evidence="2">
    <location>
        <begin position="7"/>
        <end position="24"/>
    </location>
</feature>
<dbReference type="KEGG" id="rcf:Poly24_09070"/>
<dbReference type="OrthoDB" id="234877at2"/>
<evidence type="ECO:0000313" key="3">
    <source>
        <dbReference type="EMBL" id="QDV67214.1"/>
    </source>
</evidence>
<keyword evidence="2" id="KW-0812">Transmembrane</keyword>
<accession>A0A518JNU0</accession>
<evidence type="ECO:0000256" key="2">
    <source>
        <dbReference type="SAM" id="Phobius"/>
    </source>
</evidence>
<proteinExistence type="predicted"/>
<dbReference type="EMBL" id="CP036348">
    <property type="protein sequence ID" value="QDV67214.1"/>
    <property type="molecule type" value="Genomic_DNA"/>
</dbReference>
<dbReference type="AlphaFoldDB" id="A0A518JNU0"/>
<keyword evidence="2" id="KW-0472">Membrane</keyword>
<dbReference type="Proteomes" id="UP000315082">
    <property type="component" value="Chromosome"/>
</dbReference>
<evidence type="ECO:0000256" key="1">
    <source>
        <dbReference type="SAM" id="Coils"/>
    </source>
</evidence>
<reference evidence="3 4" key="1">
    <citation type="submission" date="2019-02" db="EMBL/GenBank/DDBJ databases">
        <title>Deep-cultivation of Planctomycetes and their phenomic and genomic characterization uncovers novel biology.</title>
        <authorList>
            <person name="Wiegand S."/>
            <person name="Jogler M."/>
            <person name="Boedeker C."/>
            <person name="Pinto D."/>
            <person name="Vollmers J."/>
            <person name="Rivas-Marin E."/>
            <person name="Kohn T."/>
            <person name="Peeters S.H."/>
            <person name="Heuer A."/>
            <person name="Rast P."/>
            <person name="Oberbeckmann S."/>
            <person name="Bunk B."/>
            <person name="Jeske O."/>
            <person name="Meyerdierks A."/>
            <person name="Storesund J.E."/>
            <person name="Kallscheuer N."/>
            <person name="Luecker S."/>
            <person name="Lage O.M."/>
            <person name="Pohl T."/>
            <person name="Merkel B.J."/>
            <person name="Hornburger P."/>
            <person name="Mueller R.-W."/>
            <person name="Bruemmer F."/>
            <person name="Labrenz M."/>
            <person name="Spormann A.M."/>
            <person name="Op den Camp H."/>
            <person name="Overmann J."/>
            <person name="Amann R."/>
            <person name="Jetten M.S.M."/>
            <person name="Mascher T."/>
            <person name="Medema M.H."/>
            <person name="Devos D.P."/>
            <person name="Kaster A.-K."/>
            <person name="Ovreas L."/>
            <person name="Rohde M."/>
            <person name="Galperin M.Y."/>
            <person name="Jogler C."/>
        </authorList>
    </citation>
    <scope>NUCLEOTIDE SEQUENCE [LARGE SCALE GENOMIC DNA]</scope>
    <source>
        <strain evidence="3 4">Poly24</strain>
    </source>
</reference>